<dbReference type="GO" id="GO:0003677">
    <property type="term" value="F:DNA binding"/>
    <property type="evidence" value="ECO:0007669"/>
    <property type="project" value="UniProtKB-KW"/>
</dbReference>
<dbReference type="PRINTS" id="PR00696">
    <property type="entry name" value="RSOLVASERUVC"/>
</dbReference>
<evidence type="ECO:0000256" key="6">
    <source>
        <dbReference type="ARBA" id="ARBA00022763"/>
    </source>
</evidence>
<comment type="similarity">
    <text evidence="1">Belongs to the RuvC family.</text>
</comment>
<protein>
    <submittedName>
        <fullName evidence="12">Unannotated protein</fullName>
    </submittedName>
</protein>
<evidence type="ECO:0000256" key="2">
    <source>
        <dbReference type="ARBA" id="ARBA00022490"/>
    </source>
</evidence>
<dbReference type="Pfam" id="PF02075">
    <property type="entry name" value="RuvC"/>
    <property type="match status" value="1"/>
</dbReference>
<dbReference type="InterPro" id="IPR036397">
    <property type="entry name" value="RNaseH_sf"/>
</dbReference>
<organism evidence="12">
    <name type="scientific">freshwater metagenome</name>
    <dbReference type="NCBI Taxonomy" id="449393"/>
    <lineage>
        <taxon>unclassified sequences</taxon>
        <taxon>metagenomes</taxon>
        <taxon>ecological metagenomes</taxon>
    </lineage>
</organism>
<keyword evidence="8" id="KW-0460">Magnesium</keyword>
<evidence type="ECO:0000313" key="12">
    <source>
        <dbReference type="EMBL" id="CAB4772944.1"/>
    </source>
</evidence>
<dbReference type="InterPro" id="IPR002176">
    <property type="entry name" value="X-over_junc_endoDNase_RuvC"/>
</dbReference>
<keyword evidence="2" id="KW-0963">Cytoplasm</keyword>
<dbReference type="InterPro" id="IPR012337">
    <property type="entry name" value="RNaseH-like_sf"/>
</dbReference>
<proteinExistence type="inferred from homology"/>
<evidence type="ECO:0000256" key="8">
    <source>
        <dbReference type="ARBA" id="ARBA00022842"/>
    </source>
</evidence>
<keyword evidence="3" id="KW-0540">Nuclease</keyword>
<dbReference type="AlphaFoldDB" id="A0A6J6VN42"/>
<dbReference type="GO" id="GO:0008821">
    <property type="term" value="F:crossover junction DNA endonuclease activity"/>
    <property type="evidence" value="ECO:0007669"/>
    <property type="project" value="InterPro"/>
</dbReference>
<dbReference type="PROSITE" id="PS01321">
    <property type="entry name" value="RUVC"/>
    <property type="match status" value="1"/>
</dbReference>
<evidence type="ECO:0000256" key="11">
    <source>
        <dbReference type="ARBA" id="ARBA00023204"/>
    </source>
</evidence>
<dbReference type="NCBIfam" id="NF000711">
    <property type="entry name" value="PRK00039.2-1"/>
    <property type="match status" value="1"/>
</dbReference>
<evidence type="ECO:0000256" key="10">
    <source>
        <dbReference type="ARBA" id="ARBA00023172"/>
    </source>
</evidence>
<reference evidence="12" key="1">
    <citation type="submission" date="2020-05" db="EMBL/GenBank/DDBJ databases">
        <authorList>
            <person name="Chiriac C."/>
            <person name="Salcher M."/>
            <person name="Ghai R."/>
            <person name="Kavagutti S V."/>
        </authorList>
    </citation>
    <scope>NUCLEOTIDE SEQUENCE</scope>
</reference>
<dbReference type="GO" id="GO:0046872">
    <property type="term" value="F:metal ion binding"/>
    <property type="evidence" value="ECO:0007669"/>
    <property type="project" value="UniProtKB-KW"/>
</dbReference>
<evidence type="ECO:0000256" key="3">
    <source>
        <dbReference type="ARBA" id="ARBA00022722"/>
    </source>
</evidence>
<keyword evidence="5" id="KW-0255">Endonuclease</keyword>
<evidence type="ECO:0000256" key="9">
    <source>
        <dbReference type="ARBA" id="ARBA00023125"/>
    </source>
</evidence>
<dbReference type="CDD" id="cd16962">
    <property type="entry name" value="RuvC"/>
    <property type="match status" value="1"/>
</dbReference>
<evidence type="ECO:0000256" key="1">
    <source>
        <dbReference type="ARBA" id="ARBA00009518"/>
    </source>
</evidence>
<keyword evidence="11" id="KW-0234">DNA repair</keyword>
<evidence type="ECO:0000256" key="5">
    <source>
        <dbReference type="ARBA" id="ARBA00022759"/>
    </source>
</evidence>
<dbReference type="InterPro" id="IPR020563">
    <property type="entry name" value="X-over_junc_endoDNase_Mg_BS"/>
</dbReference>
<keyword evidence="6" id="KW-0227">DNA damage</keyword>
<dbReference type="PANTHER" id="PTHR30194:SF3">
    <property type="entry name" value="CROSSOVER JUNCTION ENDODEOXYRIBONUCLEASE RUVC"/>
    <property type="match status" value="1"/>
</dbReference>
<sequence>MFVVGIDPGLTRCGFGLVVSDLTASESFEARAAGVLETDPHDPVETRLTDLHRDLVELFADLKPDVVVVEKVFFQRNARTAIPVAQASGIAIALAGIRGIPVVQYTSQEVKLAVTGFGNADKAQVQAMVAQRCGLAEIPKPPDAADALALAMCHLMNLRTSSRMKVVAQ</sequence>
<gene>
    <name evidence="12" type="ORF">UFOPK2958_00022</name>
</gene>
<dbReference type="NCBIfam" id="TIGR00228">
    <property type="entry name" value="ruvC"/>
    <property type="match status" value="1"/>
</dbReference>
<dbReference type="HAMAP" id="MF_00034">
    <property type="entry name" value="RuvC"/>
    <property type="match status" value="1"/>
</dbReference>
<evidence type="ECO:0000256" key="7">
    <source>
        <dbReference type="ARBA" id="ARBA00022801"/>
    </source>
</evidence>
<accession>A0A6J6VN42</accession>
<keyword evidence="4" id="KW-0479">Metal-binding</keyword>
<dbReference type="Gene3D" id="3.30.420.10">
    <property type="entry name" value="Ribonuclease H-like superfamily/Ribonuclease H"/>
    <property type="match status" value="1"/>
</dbReference>
<dbReference type="PANTHER" id="PTHR30194">
    <property type="entry name" value="CROSSOVER JUNCTION ENDODEOXYRIBONUCLEASE RUVC"/>
    <property type="match status" value="1"/>
</dbReference>
<dbReference type="FunFam" id="3.30.420.10:FF:000002">
    <property type="entry name" value="Crossover junction endodeoxyribonuclease RuvC"/>
    <property type="match status" value="1"/>
</dbReference>
<evidence type="ECO:0000256" key="4">
    <source>
        <dbReference type="ARBA" id="ARBA00022723"/>
    </source>
</evidence>
<keyword evidence="9" id="KW-0238">DNA-binding</keyword>
<keyword evidence="7" id="KW-0378">Hydrolase</keyword>
<name>A0A6J6VN42_9ZZZZ</name>
<dbReference type="GO" id="GO:0006310">
    <property type="term" value="P:DNA recombination"/>
    <property type="evidence" value="ECO:0007669"/>
    <property type="project" value="UniProtKB-KW"/>
</dbReference>
<dbReference type="GO" id="GO:0006281">
    <property type="term" value="P:DNA repair"/>
    <property type="evidence" value="ECO:0007669"/>
    <property type="project" value="UniProtKB-KW"/>
</dbReference>
<dbReference type="SUPFAM" id="SSF53098">
    <property type="entry name" value="Ribonuclease H-like"/>
    <property type="match status" value="1"/>
</dbReference>
<dbReference type="EMBL" id="CAFAAB010000001">
    <property type="protein sequence ID" value="CAB4772944.1"/>
    <property type="molecule type" value="Genomic_DNA"/>
</dbReference>
<keyword evidence="10" id="KW-0233">DNA recombination</keyword>